<dbReference type="Proteomes" id="UP000094385">
    <property type="component" value="Unassembled WGS sequence"/>
</dbReference>
<evidence type="ECO:0000313" key="1">
    <source>
        <dbReference type="EMBL" id="ODQ70578.1"/>
    </source>
</evidence>
<organism evidence="1 2">
    <name type="scientific">Lipomyces starkeyi NRRL Y-11557</name>
    <dbReference type="NCBI Taxonomy" id="675824"/>
    <lineage>
        <taxon>Eukaryota</taxon>
        <taxon>Fungi</taxon>
        <taxon>Dikarya</taxon>
        <taxon>Ascomycota</taxon>
        <taxon>Saccharomycotina</taxon>
        <taxon>Lipomycetes</taxon>
        <taxon>Lipomycetales</taxon>
        <taxon>Lipomycetaceae</taxon>
        <taxon>Lipomyces</taxon>
    </lineage>
</organism>
<gene>
    <name evidence="1" type="ORF">LIPSTDRAFT_170668</name>
</gene>
<protein>
    <submittedName>
        <fullName evidence="1">Uncharacterized protein</fullName>
    </submittedName>
</protein>
<evidence type="ECO:0000313" key="2">
    <source>
        <dbReference type="Proteomes" id="UP000094385"/>
    </source>
</evidence>
<accession>A0A1E3PZ56</accession>
<dbReference type="EMBL" id="KV454300">
    <property type="protein sequence ID" value="ODQ70578.1"/>
    <property type="molecule type" value="Genomic_DNA"/>
</dbReference>
<reference evidence="1 2" key="1">
    <citation type="journal article" date="2016" name="Proc. Natl. Acad. Sci. U.S.A.">
        <title>Comparative genomics of biotechnologically important yeasts.</title>
        <authorList>
            <person name="Riley R."/>
            <person name="Haridas S."/>
            <person name="Wolfe K.H."/>
            <person name="Lopes M.R."/>
            <person name="Hittinger C.T."/>
            <person name="Goeker M."/>
            <person name="Salamov A.A."/>
            <person name="Wisecaver J.H."/>
            <person name="Long T.M."/>
            <person name="Calvey C.H."/>
            <person name="Aerts A.L."/>
            <person name="Barry K.W."/>
            <person name="Choi C."/>
            <person name="Clum A."/>
            <person name="Coughlan A.Y."/>
            <person name="Deshpande S."/>
            <person name="Douglass A.P."/>
            <person name="Hanson S.J."/>
            <person name="Klenk H.-P."/>
            <person name="LaButti K.M."/>
            <person name="Lapidus A."/>
            <person name="Lindquist E.A."/>
            <person name="Lipzen A.M."/>
            <person name="Meier-Kolthoff J.P."/>
            <person name="Ohm R.A."/>
            <person name="Otillar R.P."/>
            <person name="Pangilinan J.L."/>
            <person name="Peng Y."/>
            <person name="Rokas A."/>
            <person name="Rosa C.A."/>
            <person name="Scheuner C."/>
            <person name="Sibirny A.A."/>
            <person name="Slot J.C."/>
            <person name="Stielow J.B."/>
            <person name="Sun H."/>
            <person name="Kurtzman C.P."/>
            <person name="Blackwell M."/>
            <person name="Grigoriev I.V."/>
            <person name="Jeffries T.W."/>
        </authorList>
    </citation>
    <scope>NUCLEOTIDE SEQUENCE [LARGE SCALE GENOMIC DNA]</scope>
    <source>
        <strain evidence="1 2">NRRL Y-11557</strain>
    </source>
</reference>
<keyword evidence="2" id="KW-1185">Reference proteome</keyword>
<name>A0A1E3PZ56_LIPST</name>
<sequence>MSLMSDNIPGNVHSRVTPVDVSWRRYYIYNKQASEIFLAEGIVYLYYAFICSCLPFTHAPDNQSRQSSILLIRSNLSPQR</sequence>
<dbReference type="AlphaFoldDB" id="A0A1E3PZ56"/>
<proteinExistence type="predicted"/>